<organism evidence="2">
    <name type="scientific">Enterobacter cloacae complex sp. Mu1197</name>
    <dbReference type="NCBI Taxonomy" id="3152302"/>
    <lineage>
        <taxon>Bacteria</taxon>
        <taxon>Pseudomonadati</taxon>
        <taxon>Pseudomonadota</taxon>
        <taxon>Gammaproteobacteria</taxon>
        <taxon>Enterobacterales</taxon>
        <taxon>Enterobacteriaceae</taxon>
        <taxon>Enterobacter</taxon>
        <taxon>Enterobacter cloacae complex</taxon>
    </lineage>
</organism>
<feature type="chain" id="PRO_5043335853" evidence="1">
    <location>
        <begin position="24"/>
        <end position="187"/>
    </location>
</feature>
<keyword evidence="1" id="KW-0732">Signal</keyword>
<accession>A0AAU7FYZ8</accession>
<dbReference type="AlphaFoldDB" id="A0AAU7FYZ8"/>
<dbReference type="EMBL" id="CP157375">
    <property type="protein sequence ID" value="XBM31119.1"/>
    <property type="molecule type" value="Genomic_DNA"/>
</dbReference>
<evidence type="ECO:0000256" key="1">
    <source>
        <dbReference type="SAM" id="SignalP"/>
    </source>
</evidence>
<evidence type="ECO:0000313" key="2">
    <source>
        <dbReference type="EMBL" id="XBM31119.1"/>
    </source>
</evidence>
<proteinExistence type="predicted"/>
<protein>
    <submittedName>
        <fullName evidence="2">Uncharacterized protein</fullName>
    </submittedName>
</protein>
<gene>
    <name evidence="2" type="ORF">ABFV38_03135</name>
</gene>
<name>A0AAU7FYZ8_9ENTR</name>
<feature type="signal peptide" evidence="1">
    <location>
        <begin position="1"/>
        <end position="23"/>
    </location>
</feature>
<dbReference type="RefSeq" id="WP_164712094.1">
    <property type="nucleotide sequence ID" value="NZ_CP157375.1"/>
</dbReference>
<reference evidence="2" key="1">
    <citation type="submission" date="2024-05" db="EMBL/GenBank/DDBJ databases">
        <title>Copy number flexibility facilitates heteroresistance to increasing antibiotic pressure and threatens the beta-lactam pipeline.</title>
        <authorList>
            <person name="Choby J.E."/>
            <person name="Weiss D.S."/>
        </authorList>
    </citation>
    <scope>NUCLEOTIDE SEQUENCE</scope>
    <source>
        <strain evidence="2">Mu1197</strain>
    </source>
</reference>
<sequence>MPVKIVNVMLSGLTLFFASQVFSEECQMTLSQPTVSFGRFKQDDIAASLKNWNRMPAKEVMINVFCPQPQVMALFMQSASGANGGVLFGQEGRLALVANNMTVDGRHYDLVKTTDRVKFTSSDSPKEHVFLKNNDGIIARQNATPVQGKQMSVTIKLIPIINNNQLRRISDNTDLESTLAWELLTSE</sequence>